<accession>A0A375I1R8</accession>
<sequence>MSVTSRRRATRRALAAVLCATMSMLGASCSAGQQDPPPGDEPSAAADAGPMPMTSTEFPLSITDFSGRSVDFDSAPQRVCILAGTAMNIWYDVGGTAVCSVQITDNVKTVPENDAAMRAVPTVGATSNVDIEAVSSYEPDLVIVMSGAQDTVLSRLRELGIRGLQVRARSQAELEAIYRAFGVLTGHPDTASERITQIGDRVDEVVDRLPEGSPSVVIVYVTATSLAVKLDDSIAGQIAGTLRLTNIASGLTPDNPGSETTPLDIEAIVAAQPDHVLVTSMVETDADAQARMDEEFASNQAWQAVDAVREGRISYLPQEYFLLNGGPYYGDAVAYMAACIHPDVYGDAQQYA</sequence>
<comment type="similarity">
    <text evidence="1">Belongs to the bacterial solute-binding protein 8 family.</text>
</comment>
<dbReference type="Gene3D" id="3.40.50.1980">
    <property type="entry name" value="Nitrogenase molybdenum iron protein domain"/>
    <property type="match status" value="2"/>
</dbReference>
<dbReference type="RefSeq" id="WP_182858579.1">
    <property type="nucleotide sequence ID" value="NZ_OMOH01000003.1"/>
</dbReference>
<organism evidence="5 6">
    <name type="scientific">Propionibacterium ruminifibrarum</name>
    <dbReference type="NCBI Taxonomy" id="1962131"/>
    <lineage>
        <taxon>Bacteria</taxon>
        <taxon>Bacillati</taxon>
        <taxon>Actinomycetota</taxon>
        <taxon>Actinomycetes</taxon>
        <taxon>Propionibacteriales</taxon>
        <taxon>Propionibacteriaceae</taxon>
        <taxon>Propionibacterium</taxon>
    </lineage>
</organism>
<dbReference type="Pfam" id="PF01497">
    <property type="entry name" value="Peripla_BP_2"/>
    <property type="match status" value="1"/>
</dbReference>
<evidence type="ECO:0000259" key="4">
    <source>
        <dbReference type="PROSITE" id="PS50983"/>
    </source>
</evidence>
<dbReference type="EMBL" id="OMOH01000003">
    <property type="protein sequence ID" value="SPF68056.1"/>
    <property type="molecule type" value="Genomic_DNA"/>
</dbReference>
<dbReference type="PROSITE" id="PS51257">
    <property type="entry name" value="PROKAR_LIPOPROTEIN"/>
    <property type="match status" value="1"/>
</dbReference>
<feature type="chain" id="PRO_5038511269" evidence="3">
    <location>
        <begin position="28"/>
        <end position="352"/>
    </location>
</feature>
<keyword evidence="3" id="KW-0732">Signal</keyword>
<evidence type="ECO:0000256" key="1">
    <source>
        <dbReference type="ARBA" id="ARBA00008814"/>
    </source>
</evidence>
<feature type="domain" description="Fe/B12 periplasmic-binding" evidence="4">
    <location>
        <begin position="78"/>
        <end position="344"/>
    </location>
</feature>
<gene>
    <name evidence="5" type="ORF">PROPJV5_1014</name>
</gene>
<dbReference type="InterPro" id="IPR050902">
    <property type="entry name" value="ABC_Transporter_SBP"/>
</dbReference>
<dbReference type="AlphaFoldDB" id="A0A375I1R8"/>
<dbReference type="PANTHER" id="PTHR30535:SF34">
    <property type="entry name" value="MOLYBDATE-BINDING PROTEIN MOLA"/>
    <property type="match status" value="1"/>
</dbReference>
<dbReference type="PANTHER" id="PTHR30535">
    <property type="entry name" value="VITAMIN B12-BINDING PROTEIN"/>
    <property type="match status" value="1"/>
</dbReference>
<evidence type="ECO:0000256" key="2">
    <source>
        <dbReference type="SAM" id="MobiDB-lite"/>
    </source>
</evidence>
<evidence type="ECO:0000313" key="6">
    <source>
        <dbReference type="Proteomes" id="UP000265962"/>
    </source>
</evidence>
<dbReference type="SUPFAM" id="SSF53807">
    <property type="entry name" value="Helical backbone' metal receptor"/>
    <property type="match status" value="1"/>
</dbReference>
<dbReference type="InterPro" id="IPR002491">
    <property type="entry name" value="ABC_transptr_periplasmic_BD"/>
</dbReference>
<dbReference type="PROSITE" id="PS50983">
    <property type="entry name" value="FE_B12_PBP"/>
    <property type="match status" value="1"/>
</dbReference>
<feature type="region of interest" description="Disordered" evidence="2">
    <location>
        <begin position="29"/>
        <end position="53"/>
    </location>
</feature>
<evidence type="ECO:0000256" key="3">
    <source>
        <dbReference type="SAM" id="SignalP"/>
    </source>
</evidence>
<evidence type="ECO:0000313" key="5">
    <source>
        <dbReference type="EMBL" id="SPF68056.1"/>
    </source>
</evidence>
<keyword evidence="6" id="KW-1185">Reference proteome</keyword>
<protein>
    <submittedName>
        <fullName evidence="5">ABC transporter periplasmic binding domain</fullName>
    </submittedName>
</protein>
<reference evidence="6" key="1">
    <citation type="submission" date="2018-02" db="EMBL/GenBank/DDBJ databases">
        <authorList>
            <person name="Hornung B."/>
        </authorList>
    </citation>
    <scope>NUCLEOTIDE SEQUENCE [LARGE SCALE GENOMIC DNA]</scope>
</reference>
<name>A0A375I1R8_9ACTN</name>
<proteinExistence type="inferred from homology"/>
<feature type="signal peptide" evidence="3">
    <location>
        <begin position="1"/>
        <end position="27"/>
    </location>
</feature>
<dbReference type="Proteomes" id="UP000265962">
    <property type="component" value="Unassembled WGS sequence"/>
</dbReference>